<dbReference type="GO" id="GO:0006275">
    <property type="term" value="P:regulation of DNA replication"/>
    <property type="evidence" value="ECO:0007669"/>
    <property type="project" value="UniProtKB-UniRule"/>
</dbReference>
<dbReference type="AlphaFoldDB" id="A0A1F4WLM7"/>
<feature type="binding site" evidence="8">
    <location>
        <position position="165"/>
    </location>
    <ligand>
        <name>ATP</name>
        <dbReference type="ChEBI" id="CHEBI:30616"/>
    </ligand>
</feature>
<evidence type="ECO:0000256" key="1">
    <source>
        <dbReference type="ARBA" id="ARBA00006583"/>
    </source>
</evidence>
<feature type="binding site" evidence="8">
    <location>
        <position position="167"/>
    </location>
    <ligand>
        <name>ATP</name>
        <dbReference type="ChEBI" id="CHEBI:30616"/>
    </ligand>
</feature>
<evidence type="ECO:0000313" key="14">
    <source>
        <dbReference type="EMBL" id="OGC70327.1"/>
    </source>
</evidence>
<dbReference type="InterPro" id="IPR013317">
    <property type="entry name" value="DnaA_dom"/>
</dbReference>
<dbReference type="SMART" id="SM00382">
    <property type="entry name" value="AAA"/>
    <property type="match status" value="1"/>
</dbReference>
<keyword evidence="5 8" id="KW-0067">ATP-binding</keyword>
<dbReference type="GO" id="GO:0005524">
    <property type="term" value="F:ATP binding"/>
    <property type="evidence" value="ECO:0007669"/>
    <property type="project" value="UniProtKB-UniRule"/>
</dbReference>
<evidence type="ECO:0000256" key="8">
    <source>
        <dbReference type="HAMAP-Rule" id="MF_00377"/>
    </source>
</evidence>
<dbReference type="CDD" id="cd06571">
    <property type="entry name" value="Bac_DnaA_C"/>
    <property type="match status" value="1"/>
</dbReference>
<dbReference type="PROSITE" id="PS01008">
    <property type="entry name" value="DNAA"/>
    <property type="match status" value="1"/>
</dbReference>
<dbReference type="GO" id="GO:0008289">
    <property type="term" value="F:lipid binding"/>
    <property type="evidence" value="ECO:0007669"/>
    <property type="project" value="UniProtKB-KW"/>
</dbReference>
<dbReference type="GO" id="GO:0006270">
    <property type="term" value="P:DNA replication initiation"/>
    <property type="evidence" value="ECO:0007669"/>
    <property type="project" value="UniProtKB-UniRule"/>
</dbReference>
<evidence type="ECO:0000256" key="7">
    <source>
        <dbReference type="ARBA" id="ARBA00023125"/>
    </source>
</evidence>
<feature type="binding site" evidence="8">
    <location>
        <position position="168"/>
    </location>
    <ligand>
        <name>ATP</name>
        <dbReference type="ChEBI" id="CHEBI:30616"/>
    </ligand>
</feature>
<evidence type="ECO:0000256" key="5">
    <source>
        <dbReference type="ARBA" id="ARBA00022840"/>
    </source>
</evidence>
<dbReference type="NCBIfam" id="TIGR00362">
    <property type="entry name" value="DnaA"/>
    <property type="match status" value="1"/>
</dbReference>
<comment type="domain">
    <text evidence="8">Domain I is involved in oligomerization and binding regulators, domain II is flexibile and of varying length in different bacteria, domain III forms the AAA+ region, while domain IV binds dsDNA.</text>
</comment>
<dbReference type="InterPro" id="IPR024633">
    <property type="entry name" value="DnaA_N_dom"/>
</dbReference>
<dbReference type="EMBL" id="MEWA01000008">
    <property type="protein sequence ID" value="OGC70327.1"/>
    <property type="molecule type" value="Genomic_DNA"/>
</dbReference>
<keyword evidence="3 8" id="KW-0235">DNA replication</keyword>
<dbReference type="PANTHER" id="PTHR30050:SF2">
    <property type="entry name" value="CHROMOSOMAL REPLICATION INITIATOR PROTEIN DNAA"/>
    <property type="match status" value="1"/>
</dbReference>
<keyword evidence="6 8" id="KW-0446">Lipid-binding</keyword>
<comment type="function">
    <text evidence="8 10">Plays an essential role in the initiation and regulation of chromosomal replication. ATP-DnaA binds to the origin of replication (oriC) to initiate formation of the DNA replication initiation complex once per cell cycle. Binds the DnaA box (a 9 base pair repeat at the origin) and separates the double-stranded (ds)DNA. Forms a right-handed helical filament on oriC DNA; dsDNA binds to the exterior of the filament while single-stranded (ss)DNA is stabiized in the filament's interior. The ATP-DnaA-oriC complex binds and stabilizes one strand of the AT-rich DNA unwinding element (DUE), permitting loading of DNA polymerase. After initiation quickly degrades to an ADP-DnaA complex that is not apt for DNA replication. Binds acidic phospholipids.</text>
</comment>
<dbReference type="InterPro" id="IPR001957">
    <property type="entry name" value="Chromosome_initiator_DnaA"/>
</dbReference>
<dbReference type="InterPro" id="IPR010921">
    <property type="entry name" value="Trp_repressor/repl_initiator"/>
</dbReference>
<evidence type="ECO:0000256" key="3">
    <source>
        <dbReference type="ARBA" id="ARBA00022705"/>
    </source>
</evidence>
<dbReference type="Pfam" id="PF11638">
    <property type="entry name" value="DnaA_N"/>
    <property type="match status" value="1"/>
</dbReference>
<dbReference type="Gene3D" id="3.40.50.300">
    <property type="entry name" value="P-loop containing nucleotide triphosphate hydrolases"/>
    <property type="match status" value="1"/>
</dbReference>
<evidence type="ECO:0000256" key="6">
    <source>
        <dbReference type="ARBA" id="ARBA00023121"/>
    </source>
</evidence>
<comment type="caution">
    <text evidence="8">Lacks conserved residue(s) required for the propagation of feature annotation.</text>
</comment>
<evidence type="ECO:0000256" key="9">
    <source>
        <dbReference type="NCBIfam" id="TIGR00362"/>
    </source>
</evidence>
<comment type="subcellular location">
    <subcellularLocation>
        <location evidence="8">Cytoplasm</location>
    </subcellularLocation>
</comment>
<feature type="region of interest" description="Domain IV, binds dsDNA" evidence="8">
    <location>
        <begin position="344"/>
        <end position="466"/>
    </location>
</feature>
<dbReference type="Gene3D" id="1.10.1750.10">
    <property type="match status" value="1"/>
</dbReference>
<dbReference type="SUPFAM" id="SSF48295">
    <property type="entry name" value="TrpR-like"/>
    <property type="match status" value="1"/>
</dbReference>
<name>A0A1F4WLM7_UNCKA</name>
<evidence type="ECO:0000256" key="11">
    <source>
        <dbReference type="RuleBase" id="RU004227"/>
    </source>
</evidence>
<dbReference type="SMART" id="SM00760">
    <property type="entry name" value="Bac_DnaA_C"/>
    <property type="match status" value="1"/>
</dbReference>
<dbReference type="SUPFAM" id="SSF52540">
    <property type="entry name" value="P-loop containing nucleoside triphosphate hydrolases"/>
    <property type="match status" value="1"/>
</dbReference>
<dbReference type="InterPro" id="IPR018312">
    <property type="entry name" value="Chromosome_initiator_DnaA_CS"/>
</dbReference>
<evidence type="ECO:0000256" key="10">
    <source>
        <dbReference type="RuleBase" id="RU000577"/>
    </source>
</evidence>
<organism evidence="14 15">
    <name type="scientific">candidate division WWE3 bacterium RIFOXYC1_FULL_39_7</name>
    <dbReference type="NCBI Taxonomy" id="1802643"/>
    <lineage>
        <taxon>Bacteria</taxon>
        <taxon>Katanobacteria</taxon>
    </lineage>
</organism>
<comment type="subunit">
    <text evidence="8">Oligomerizes as a right-handed, spiral filament on DNA at oriC.</text>
</comment>
<feature type="domain" description="Chromosomal replication initiator DnaA C-terminal" evidence="13">
    <location>
        <begin position="373"/>
        <end position="442"/>
    </location>
</feature>
<keyword evidence="7 8" id="KW-0238">DNA-binding</keyword>
<feature type="domain" description="AAA+ ATPase" evidence="12">
    <location>
        <begin position="154"/>
        <end position="294"/>
    </location>
</feature>
<evidence type="ECO:0000256" key="4">
    <source>
        <dbReference type="ARBA" id="ARBA00022741"/>
    </source>
</evidence>
<reference evidence="14 15" key="1">
    <citation type="journal article" date="2016" name="Nat. Commun.">
        <title>Thousands of microbial genomes shed light on interconnected biogeochemical processes in an aquifer system.</title>
        <authorList>
            <person name="Anantharaman K."/>
            <person name="Brown C.T."/>
            <person name="Hug L.A."/>
            <person name="Sharon I."/>
            <person name="Castelle C.J."/>
            <person name="Probst A.J."/>
            <person name="Thomas B.C."/>
            <person name="Singh A."/>
            <person name="Wilkins M.J."/>
            <person name="Karaoz U."/>
            <person name="Brodie E.L."/>
            <person name="Williams K.H."/>
            <person name="Hubbard S.S."/>
            <person name="Banfield J.F."/>
        </authorList>
    </citation>
    <scope>NUCLEOTIDE SEQUENCE [LARGE SCALE GENOMIC DNA]</scope>
</reference>
<keyword evidence="4 8" id="KW-0547">Nucleotide-binding</keyword>
<comment type="similarity">
    <text evidence="1 8 11">Belongs to the DnaA family.</text>
</comment>
<dbReference type="InterPro" id="IPR020591">
    <property type="entry name" value="Chromosome_initiator_DnaA-like"/>
</dbReference>
<dbReference type="CDD" id="cd00009">
    <property type="entry name" value="AAA"/>
    <property type="match status" value="1"/>
</dbReference>
<dbReference type="GO" id="GO:0005886">
    <property type="term" value="C:plasma membrane"/>
    <property type="evidence" value="ECO:0007669"/>
    <property type="project" value="TreeGrafter"/>
</dbReference>
<dbReference type="GO" id="GO:0005737">
    <property type="term" value="C:cytoplasm"/>
    <property type="evidence" value="ECO:0007669"/>
    <property type="project" value="UniProtKB-SubCell"/>
</dbReference>
<gene>
    <name evidence="8" type="primary">dnaA</name>
    <name evidence="14" type="ORF">A2415_05115</name>
</gene>
<sequence>MYTNKDLKDFWKRVLAEVQLEVTPMVYGTIISRTAAEEIDGTEIKISCEDEFIKKNIEKKYFEIIHEAVNKIAGTTTQIVVTTRKTVPSINTPKTQAELGPLFAQEKDPEEFLKEKITKSGLAPKFTFESYIMGKSNQLAFAIATAVADKPGEIYNPVFIYSGVGLGKTHLLQAIGNKILKTKPGTKVVYTTGESFTNELIDAIQSGRGKGKYTSNDFRNKFRKADVFLIDDVQFIAGKEATQEEFFHTFNTLYLAQKQIVITSDRPPKDFTNFEERITSRFNSGIITDIQPPDIEMRVAILRTRRDAHDDPVPNAVIDVIAEMVSSNTRELEGAYLQILTYSNTTGREITPELAAQALGKTIKEKTSAKPVNMNQILNAVCNYYSIKAGDIKGKRRTKDLVIPRQVAMFLIKELTDTPFMSIGDFLGGRDHTTIMHGVDKINNEQRLQTKVRQDLHNVKQLIYGE</sequence>
<dbReference type="Gene3D" id="1.10.8.60">
    <property type="match status" value="1"/>
</dbReference>
<dbReference type="PRINTS" id="PR00051">
    <property type="entry name" value="DNAA"/>
</dbReference>
<dbReference type="InterPro" id="IPR038454">
    <property type="entry name" value="DnaA_N_sf"/>
</dbReference>
<dbReference type="Pfam" id="PF00308">
    <property type="entry name" value="Bac_DnaA"/>
    <property type="match status" value="1"/>
</dbReference>
<dbReference type="GO" id="GO:0003688">
    <property type="term" value="F:DNA replication origin binding"/>
    <property type="evidence" value="ECO:0007669"/>
    <property type="project" value="UniProtKB-UniRule"/>
</dbReference>
<dbReference type="HAMAP" id="MF_00377">
    <property type="entry name" value="DnaA_bact"/>
    <property type="match status" value="1"/>
</dbReference>
<feature type="binding site" evidence="8">
    <location>
        <position position="169"/>
    </location>
    <ligand>
        <name>ATP</name>
        <dbReference type="ChEBI" id="CHEBI:30616"/>
    </ligand>
</feature>
<keyword evidence="2 8" id="KW-0963">Cytoplasm</keyword>
<dbReference type="Gene3D" id="3.30.300.180">
    <property type="match status" value="1"/>
</dbReference>
<protein>
    <recommendedName>
        <fullName evidence="8 9">Chromosomal replication initiator protein DnaA</fullName>
    </recommendedName>
</protein>
<dbReference type="FunFam" id="3.40.50.300:FF:000668">
    <property type="entry name" value="Chromosomal replication initiator protein DnaA"/>
    <property type="match status" value="1"/>
</dbReference>
<dbReference type="Proteomes" id="UP000179113">
    <property type="component" value="Unassembled WGS sequence"/>
</dbReference>
<evidence type="ECO:0000259" key="12">
    <source>
        <dbReference type="SMART" id="SM00382"/>
    </source>
</evidence>
<dbReference type="Pfam" id="PF08299">
    <property type="entry name" value="Bac_DnaA_C"/>
    <property type="match status" value="1"/>
</dbReference>
<evidence type="ECO:0000259" key="13">
    <source>
        <dbReference type="SMART" id="SM00760"/>
    </source>
</evidence>
<proteinExistence type="inferred from homology"/>
<feature type="region of interest" description="Domain I, interacts with DnaA modulators" evidence="8">
    <location>
        <begin position="1"/>
        <end position="115"/>
    </location>
</feature>
<dbReference type="PANTHER" id="PTHR30050">
    <property type="entry name" value="CHROMOSOMAL REPLICATION INITIATOR PROTEIN DNAA"/>
    <property type="match status" value="1"/>
</dbReference>
<comment type="caution">
    <text evidence="14">The sequence shown here is derived from an EMBL/GenBank/DDBJ whole genome shotgun (WGS) entry which is preliminary data.</text>
</comment>
<evidence type="ECO:0000313" key="15">
    <source>
        <dbReference type="Proteomes" id="UP000179113"/>
    </source>
</evidence>
<dbReference type="InterPro" id="IPR013159">
    <property type="entry name" value="DnaA_C"/>
</dbReference>
<accession>A0A1F4WLM7</accession>
<dbReference type="InterPro" id="IPR003593">
    <property type="entry name" value="AAA+_ATPase"/>
</dbReference>
<dbReference type="InterPro" id="IPR027417">
    <property type="entry name" value="P-loop_NTPase"/>
</dbReference>
<evidence type="ECO:0000256" key="2">
    <source>
        <dbReference type="ARBA" id="ARBA00022490"/>
    </source>
</evidence>